<comment type="caution">
    <text evidence="3">The sequence shown here is derived from an EMBL/GenBank/DDBJ whole genome shotgun (WGS) entry which is preliminary data.</text>
</comment>
<dbReference type="OrthoDB" id="439917at2759"/>
<dbReference type="Proteomes" id="UP000759537">
    <property type="component" value="Unassembled WGS sequence"/>
</dbReference>
<reference evidence="3" key="2">
    <citation type="journal article" date="2020" name="Nat. Commun.">
        <title>Large-scale genome sequencing of mycorrhizal fungi provides insights into the early evolution of symbiotic traits.</title>
        <authorList>
            <person name="Miyauchi S."/>
            <person name="Kiss E."/>
            <person name="Kuo A."/>
            <person name="Drula E."/>
            <person name="Kohler A."/>
            <person name="Sanchez-Garcia M."/>
            <person name="Morin E."/>
            <person name="Andreopoulos B."/>
            <person name="Barry K.W."/>
            <person name="Bonito G."/>
            <person name="Buee M."/>
            <person name="Carver A."/>
            <person name="Chen C."/>
            <person name="Cichocki N."/>
            <person name="Clum A."/>
            <person name="Culley D."/>
            <person name="Crous P.W."/>
            <person name="Fauchery L."/>
            <person name="Girlanda M."/>
            <person name="Hayes R.D."/>
            <person name="Keri Z."/>
            <person name="LaButti K."/>
            <person name="Lipzen A."/>
            <person name="Lombard V."/>
            <person name="Magnuson J."/>
            <person name="Maillard F."/>
            <person name="Murat C."/>
            <person name="Nolan M."/>
            <person name="Ohm R.A."/>
            <person name="Pangilinan J."/>
            <person name="Pereira M.F."/>
            <person name="Perotto S."/>
            <person name="Peter M."/>
            <person name="Pfister S."/>
            <person name="Riley R."/>
            <person name="Sitrit Y."/>
            <person name="Stielow J.B."/>
            <person name="Szollosi G."/>
            <person name="Zifcakova L."/>
            <person name="Stursova M."/>
            <person name="Spatafora J.W."/>
            <person name="Tedersoo L."/>
            <person name="Vaario L.M."/>
            <person name="Yamada A."/>
            <person name="Yan M."/>
            <person name="Wang P."/>
            <person name="Xu J."/>
            <person name="Bruns T."/>
            <person name="Baldrian P."/>
            <person name="Vilgalys R."/>
            <person name="Dunand C."/>
            <person name="Henrissat B."/>
            <person name="Grigoriev I.V."/>
            <person name="Hibbett D."/>
            <person name="Nagy L.G."/>
            <person name="Martin F.M."/>
        </authorList>
    </citation>
    <scope>NUCLEOTIDE SEQUENCE</scope>
    <source>
        <strain evidence="3">Prilba</strain>
    </source>
</reference>
<sequence length="298" mass="31145">MRLFRVLPALSLLFGARASSLDSRAPAPHRNDVRDLLDVCASLDTEVVVPDQLGILTAVGVIDMCLCLSALPVFLETNIVAILAVTIAGDQVVTAILTSLLNEAAPQNCNYPTHSTPACVNENPCGFSCTDGFTASPPTNPTTCVCSPPSVVCNGVCQAIGACPSSQPPSKKKRSWVGSGSCSDMGPGWAACGVFGGGPRAWECVDTARDLESCGGCMFPLTAYSPEGKDCSTLPGVADVSCMAGECVVHRCLPGYKPAPSGCVRKHYHHTISQTEYADDADVPARVYGLEHVPLGRD</sequence>
<dbReference type="InterPro" id="IPR048661">
    <property type="entry name" value="CPL1-like"/>
</dbReference>
<name>A0A9P5MRP9_9AGAM</name>
<dbReference type="PANTHER" id="PTHR35192">
    <property type="entry name" value="PROTEIN, PUTATIVE-RELATED"/>
    <property type="match status" value="1"/>
</dbReference>
<accession>A0A9P5MRP9</accession>
<dbReference type="PANTHER" id="PTHR35192:SF2">
    <property type="entry name" value="APPLE DOMAIN-CONTAINING PROTEIN"/>
    <property type="match status" value="1"/>
</dbReference>
<dbReference type="EMBL" id="WHVB01000015">
    <property type="protein sequence ID" value="KAF8476342.1"/>
    <property type="molecule type" value="Genomic_DNA"/>
</dbReference>
<dbReference type="Pfam" id="PF21671">
    <property type="entry name" value="CPL1-like"/>
    <property type="match status" value="1"/>
</dbReference>
<keyword evidence="4" id="KW-1185">Reference proteome</keyword>
<feature type="chain" id="PRO_5040258090" description="Protein CPL1-like domain-containing protein" evidence="1">
    <location>
        <begin position="19"/>
        <end position="298"/>
    </location>
</feature>
<reference evidence="3" key="1">
    <citation type="submission" date="2019-10" db="EMBL/GenBank/DDBJ databases">
        <authorList>
            <consortium name="DOE Joint Genome Institute"/>
            <person name="Kuo A."/>
            <person name="Miyauchi S."/>
            <person name="Kiss E."/>
            <person name="Drula E."/>
            <person name="Kohler A."/>
            <person name="Sanchez-Garcia M."/>
            <person name="Andreopoulos B."/>
            <person name="Barry K.W."/>
            <person name="Bonito G."/>
            <person name="Buee M."/>
            <person name="Carver A."/>
            <person name="Chen C."/>
            <person name="Cichocki N."/>
            <person name="Clum A."/>
            <person name="Culley D."/>
            <person name="Crous P.W."/>
            <person name="Fauchery L."/>
            <person name="Girlanda M."/>
            <person name="Hayes R."/>
            <person name="Keri Z."/>
            <person name="LaButti K."/>
            <person name="Lipzen A."/>
            <person name="Lombard V."/>
            <person name="Magnuson J."/>
            <person name="Maillard F."/>
            <person name="Morin E."/>
            <person name="Murat C."/>
            <person name="Nolan M."/>
            <person name="Ohm R."/>
            <person name="Pangilinan J."/>
            <person name="Pereira M."/>
            <person name="Perotto S."/>
            <person name="Peter M."/>
            <person name="Riley R."/>
            <person name="Sitrit Y."/>
            <person name="Stielow B."/>
            <person name="Szollosi G."/>
            <person name="Zifcakova L."/>
            <person name="Stursova M."/>
            <person name="Spatafora J.W."/>
            <person name="Tedersoo L."/>
            <person name="Vaario L.-M."/>
            <person name="Yamada A."/>
            <person name="Yan M."/>
            <person name="Wang P."/>
            <person name="Xu J."/>
            <person name="Bruns T."/>
            <person name="Baldrian P."/>
            <person name="Vilgalys R."/>
            <person name="Henrissat B."/>
            <person name="Grigoriev I.V."/>
            <person name="Hibbett D."/>
            <person name="Nagy L.G."/>
            <person name="Martin F.M."/>
        </authorList>
    </citation>
    <scope>NUCLEOTIDE SEQUENCE</scope>
    <source>
        <strain evidence="3">Prilba</strain>
    </source>
</reference>
<proteinExistence type="predicted"/>
<keyword evidence="1" id="KW-0732">Signal</keyword>
<evidence type="ECO:0000313" key="3">
    <source>
        <dbReference type="EMBL" id="KAF8476342.1"/>
    </source>
</evidence>
<protein>
    <recommendedName>
        <fullName evidence="2">Protein CPL1-like domain-containing protein</fullName>
    </recommendedName>
</protein>
<organism evidence="3 4">
    <name type="scientific">Russula ochroleuca</name>
    <dbReference type="NCBI Taxonomy" id="152965"/>
    <lineage>
        <taxon>Eukaryota</taxon>
        <taxon>Fungi</taxon>
        <taxon>Dikarya</taxon>
        <taxon>Basidiomycota</taxon>
        <taxon>Agaricomycotina</taxon>
        <taxon>Agaricomycetes</taxon>
        <taxon>Russulales</taxon>
        <taxon>Russulaceae</taxon>
        <taxon>Russula</taxon>
    </lineage>
</organism>
<dbReference type="InterPro" id="IPR038955">
    <property type="entry name" value="PriA/CPL1_fungi"/>
</dbReference>
<gene>
    <name evidence="3" type="ORF">DFH94DRAFT_758675</name>
</gene>
<feature type="signal peptide" evidence="1">
    <location>
        <begin position="1"/>
        <end position="18"/>
    </location>
</feature>
<evidence type="ECO:0000259" key="2">
    <source>
        <dbReference type="Pfam" id="PF21671"/>
    </source>
</evidence>
<evidence type="ECO:0000256" key="1">
    <source>
        <dbReference type="SAM" id="SignalP"/>
    </source>
</evidence>
<evidence type="ECO:0000313" key="4">
    <source>
        <dbReference type="Proteomes" id="UP000759537"/>
    </source>
</evidence>
<feature type="domain" description="Protein CPL1-like" evidence="2">
    <location>
        <begin position="202"/>
        <end position="261"/>
    </location>
</feature>
<dbReference type="AlphaFoldDB" id="A0A9P5MRP9"/>